<gene>
    <name evidence="9" type="ORF">FC43_GL000806</name>
</gene>
<feature type="transmembrane region" description="Helical" evidence="8">
    <location>
        <begin position="12"/>
        <end position="32"/>
    </location>
</feature>
<feature type="transmembrane region" description="Helical" evidence="8">
    <location>
        <begin position="68"/>
        <end position="87"/>
    </location>
</feature>
<comment type="caution">
    <text evidence="9">The sequence shown here is derived from an EMBL/GenBank/DDBJ whole genome shotgun (WGS) entry which is preliminary data.</text>
</comment>
<keyword evidence="5 8" id="KW-0812">Transmembrane</keyword>
<evidence type="ECO:0000256" key="2">
    <source>
        <dbReference type="ARBA" id="ARBA00010735"/>
    </source>
</evidence>
<dbReference type="GO" id="GO:0005886">
    <property type="term" value="C:plasma membrane"/>
    <property type="evidence" value="ECO:0007669"/>
    <property type="project" value="UniProtKB-SubCell"/>
</dbReference>
<evidence type="ECO:0000256" key="4">
    <source>
        <dbReference type="ARBA" id="ARBA00022475"/>
    </source>
</evidence>
<evidence type="ECO:0000256" key="7">
    <source>
        <dbReference type="ARBA" id="ARBA00023136"/>
    </source>
</evidence>
<name>A0A0R1U3P6_9LACO</name>
<dbReference type="Pfam" id="PF03591">
    <property type="entry name" value="AzlC"/>
    <property type="match status" value="1"/>
</dbReference>
<keyword evidence="7 8" id="KW-0472">Membrane</keyword>
<dbReference type="InterPro" id="IPR011606">
    <property type="entry name" value="Brnchd-chn_aa_trnsp_permease"/>
</dbReference>
<evidence type="ECO:0000256" key="6">
    <source>
        <dbReference type="ARBA" id="ARBA00022989"/>
    </source>
</evidence>
<keyword evidence="3" id="KW-0813">Transport</keyword>
<evidence type="ECO:0000256" key="8">
    <source>
        <dbReference type="SAM" id="Phobius"/>
    </source>
</evidence>
<dbReference type="GeneID" id="82934467"/>
<evidence type="ECO:0000256" key="3">
    <source>
        <dbReference type="ARBA" id="ARBA00022448"/>
    </source>
</evidence>
<proteinExistence type="inferred from homology"/>
<sequence>MPRSAFNVAWHASLPVLFGYLILGLGYGLYMHNLGFAWWYPPLMAATIYGGSVEFVIATMLTQHFNPLTVLLITFVVGFRQFFYAVSMLNRYDSGDWRQWLRIYGLSDETFAVNYTLHVPTGVNRQTVYTWVTVLDYGYWISGALFGGCLGQALALQIPGLEFVMTALFIVLCLDQWQRESDHLSTLSGLVLTALTLWLVGKTYFLLVTLLLLVLEYSWLDWRRRQS</sequence>
<feature type="transmembrane region" description="Helical" evidence="8">
    <location>
        <begin position="190"/>
        <end position="215"/>
    </location>
</feature>
<evidence type="ECO:0000256" key="1">
    <source>
        <dbReference type="ARBA" id="ARBA00004651"/>
    </source>
</evidence>
<feature type="transmembrane region" description="Helical" evidence="8">
    <location>
        <begin position="161"/>
        <end position="178"/>
    </location>
</feature>
<evidence type="ECO:0000256" key="5">
    <source>
        <dbReference type="ARBA" id="ARBA00022692"/>
    </source>
</evidence>
<dbReference type="PANTHER" id="PTHR34979">
    <property type="entry name" value="INNER MEMBRANE PROTEIN YGAZ"/>
    <property type="match status" value="1"/>
</dbReference>
<evidence type="ECO:0000313" key="10">
    <source>
        <dbReference type="Proteomes" id="UP000050816"/>
    </source>
</evidence>
<comment type="similarity">
    <text evidence="2">Belongs to the AzlC family.</text>
</comment>
<accession>A0A0R1U3P6</accession>
<protein>
    <submittedName>
        <fullName evidence="9">Branched-chain amino acid transporter AzlC</fullName>
    </submittedName>
</protein>
<keyword evidence="4" id="KW-1003">Cell membrane</keyword>
<evidence type="ECO:0000313" key="9">
    <source>
        <dbReference type="EMBL" id="KRL87903.1"/>
    </source>
</evidence>
<feature type="transmembrane region" description="Helical" evidence="8">
    <location>
        <begin position="38"/>
        <end position="61"/>
    </location>
</feature>
<feature type="transmembrane region" description="Helical" evidence="8">
    <location>
        <begin position="137"/>
        <end position="156"/>
    </location>
</feature>
<dbReference type="PATRIC" id="fig|1423760.3.peg.828"/>
<dbReference type="PANTHER" id="PTHR34979:SF1">
    <property type="entry name" value="INNER MEMBRANE PROTEIN YGAZ"/>
    <property type="match status" value="1"/>
</dbReference>
<keyword evidence="6 8" id="KW-1133">Transmembrane helix</keyword>
<comment type="subcellular location">
    <subcellularLocation>
        <location evidence="1">Cell membrane</location>
        <topology evidence="1">Multi-pass membrane protein</topology>
    </subcellularLocation>
</comment>
<organism evidence="9 10">
    <name type="scientific">Limosilactobacillus ingluviei DSM 15946</name>
    <dbReference type="NCBI Taxonomy" id="1423760"/>
    <lineage>
        <taxon>Bacteria</taxon>
        <taxon>Bacillati</taxon>
        <taxon>Bacillota</taxon>
        <taxon>Bacilli</taxon>
        <taxon>Lactobacillales</taxon>
        <taxon>Lactobacillaceae</taxon>
        <taxon>Limosilactobacillus</taxon>
    </lineage>
</organism>
<dbReference type="Proteomes" id="UP000050816">
    <property type="component" value="Unassembled WGS sequence"/>
</dbReference>
<dbReference type="EMBL" id="AZFK01000086">
    <property type="protein sequence ID" value="KRL87903.1"/>
    <property type="molecule type" value="Genomic_DNA"/>
</dbReference>
<dbReference type="RefSeq" id="WP_019206749.1">
    <property type="nucleotide sequence ID" value="NZ_AZFK01000086.1"/>
</dbReference>
<reference evidence="9 10" key="1">
    <citation type="journal article" date="2015" name="Genome Announc.">
        <title>Expanding the biotechnology potential of lactobacilli through comparative genomics of 213 strains and associated genera.</title>
        <authorList>
            <person name="Sun Z."/>
            <person name="Harris H.M."/>
            <person name="McCann A."/>
            <person name="Guo C."/>
            <person name="Argimon S."/>
            <person name="Zhang W."/>
            <person name="Yang X."/>
            <person name="Jeffery I.B."/>
            <person name="Cooney J.C."/>
            <person name="Kagawa T.F."/>
            <person name="Liu W."/>
            <person name="Song Y."/>
            <person name="Salvetti E."/>
            <person name="Wrobel A."/>
            <person name="Rasinkangas P."/>
            <person name="Parkhill J."/>
            <person name="Rea M.C."/>
            <person name="O'Sullivan O."/>
            <person name="Ritari J."/>
            <person name="Douillard F.P."/>
            <person name="Paul Ross R."/>
            <person name="Yang R."/>
            <person name="Briner A.E."/>
            <person name="Felis G.E."/>
            <person name="de Vos W.M."/>
            <person name="Barrangou R."/>
            <person name="Klaenhammer T.R."/>
            <person name="Caufield P.W."/>
            <person name="Cui Y."/>
            <person name="Zhang H."/>
            <person name="O'Toole P.W."/>
        </authorList>
    </citation>
    <scope>NUCLEOTIDE SEQUENCE [LARGE SCALE GENOMIC DNA]</scope>
    <source>
        <strain evidence="9 10">DSM 15946</strain>
    </source>
</reference>
<dbReference type="GO" id="GO:1903785">
    <property type="term" value="P:L-valine transmembrane transport"/>
    <property type="evidence" value="ECO:0007669"/>
    <property type="project" value="TreeGrafter"/>
</dbReference>
<dbReference type="AlphaFoldDB" id="A0A0R1U3P6"/>